<protein>
    <recommendedName>
        <fullName evidence="3 4">Small ribosomal subunit protein bS6</fullName>
    </recommendedName>
</protein>
<dbReference type="GO" id="GO:0006412">
    <property type="term" value="P:translation"/>
    <property type="evidence" value="ECO:0007669"/>
    <property type="project" value="UniProtKB-UniRule"/>
</dbReference>
<dbReference type="KEGG" id="ahk:NCTC10172_00929"/>
<keyword evidence="4" id="KW-0699">rRNA-binding</keyword>
<evidence type="ECO:0000313" key="6">
    <source>
        <dbReference type="Proteomes" id="UP000290909"/>
    </source>
</evidence>
<evidence type="ECO:0000256" key="4">
    <source>
        <dbReference type="HAMAP-Rule" id="MF_00360"/>
    </source>
</evidence>
<gene>
    <name evidence="4 5" type="primary">rpsF</name>
    <name evidence="5" type="ORF">NCTC10172_00929</name>
</gene>
<dbReference type="RefSeq" id="WP_035368543.1">
    <property type="nucleotide sequence ID" value="NZ_LR215050.1"/>
</dbReference>
<dbReference type="EMBL" id="LR215050">
    <property type="protein sequence ID" value="VEU82903.1"/>
    <property type="molecule type" value="Genomic_DNA"/>
</dbReference>
<dbReference type="InterPro" id="IPR020814">
    <property type="entry name" value="Ribosomal_S6_plastid/chlpt"/>
</dbReference>
<dbReference type="InterPro" id="IPR014717">
    <property type="entry name" value="Transl_elong_EF1B/ribsomal_bS6"/>
</dbReference>
<accession>A0A449BKH9</accession>
<comment type="function">
    <text evidence="2 4">Binds together with bS18 to 16S ribosomal RNA.</text>
</comment>
<comment type="similarity">
    <text evidence="1 4">Belongs to the bacterial ribosomal protein bS6 family.</text>
</comment>
<dbReference type="CDD" id="cd00473">
    <property type="entry name" value="bS6"/>
    <property type="match status" value="1"/>
</dbReference>
<evidence type="ECO:0000313" key="5">
    <source>
        <dbReference type="EMBL" id="VEU82903.1"/>
    </source>
</evidence>
<dbReference type="GO" id="GO:1990904">
    <property type="term" value="C:ribonucleoprotein complex"/>
    <property type="evidence" value="ECO:0007669"/>
    <property type="project" value="UniProtKB-KW"/>
</dbReference>
<name>A0A449BKH9_9MOLU</name>
<keyword evidence="6" id="KW-1185">Reference proteome</keyword>
<proteinExistence type="inferred from homology"/>
<reference evidence="5 6" key="1">
    <citation type="submission" date="2019-01" db="EMBL/GenBank/DDBJ databases">
        <authorList>
            <consortium name="Pathogen Informatics"/>
        </authorList>
    </citation>
    <scope>NUCLEOTIDE SEQUENCE [LARGE SCALE GENOMIC DNA]</scope>
    <source>
        <strain evidence="5 6">NCTC10172</strain>
    </source>
</reference>
<dbReference type="HAMAP" id="MF_00360">
    <property type="entry name" value="Ribosomal_bS6"/>
    <property type="match status" value="1"/>
</dbReference>
<dbReference type="GO" id="GO:0070181">
    <property type="term" value="F:small ribosomal subunit rRNA binding"/>
    <property type="evidence" value="ECO:0007669"/>
    <property type="project" value="TreeGrafter"/>
</dbReference>
<dbReference type="Pfam" id="PF01250">
    <property type="entry name" value="Ribosomal_S6"/>
    <property type="match status" value="1"/>
</dbReference>
<dbReference type="AlphaFoldDB" id="A0A449BKH9"/>
<dbReference type="PANTHER" id="PTHR21011">
    <property type="entry name" value="MITOCHONDRIAL 28S RIBOSOMAL PROTEIN S6"/>
    <property type="match status" value="1"/>
</dbReference>
<dbReference type="Proteomes" id="UP000290909">
    <property type="component" value="Chromosome"/>
</dbReference>
<keyword evidence="4" id="KW-0687">Ribonucleoprotein</keyword>
<dbReference type="NCBIfam" id="TIGR00166">
    <property type="entry name" value="S6"/>
    <property type="match status" value="1"/>
</dbReference>
<dbReference type="InterPro" id="IPR035980">
    <property type="entry name" value="Ribosomal_bS6_sf"/>
</dbReference>
<dbReference type="SUPFAM" id="SSF54995">
    <property type="entry name" value="Ribosomal protein S6"/>
    <property type="match status" value="1"/>
</dbReference>
<dbReference type="PANTHER" id="PTHR21011:SF1">
    <property type="entry name" value="SMALL RIBOSOMAL SUBUNIT PROTEIN BS6M"/>
    <property type="match status" value="1"/>
</dbReference>
<evidence type="ECO:0000256" key="1">
    <source>
        <dbReference type="ARBA" id="ARBA00009512"/>
    </source>
</evidence>
<dbReference type="Gene3D" id="3.30.70.60">
    <property type="match status" value="1"/>
</dbReference>
<dbReference type="STRING" id="1408416.GCA_000702765_00367"/>
<organism evidence="5 6">
    <name type="scientific">Acholeplasma hippikon</name>
    <dbReference type="NCBI Taxonomy" id="264636"/>
    <lineage>
        <taxon>Bacteria</taxon>
        <taxon>Bacillati</taxon>
        <taxon>Mycoplasmatota</taxon>
        <taxon>Mollicutes</taxon>
        <taxon>Acholeplasmatales</taxon>
        <taxon>Acholeplasmataceae</taxon>
        <taxon>Acholeplasma</taxon>
    </lineage>
</organism>
<dbReference type="GO" id="GO:0003735">
    <property type="term" value="F:structural constituent of ribosome"/>
    <property type="evidence" value="ECO:0007669"/>
    <property type="project" value="InterPro"/>
</dbReference>
<evidence type="ECO:0000256" key="3">
    <source>
        <dbReference type="ARBA" id="ARBA00035294"/>
    </source>
</evidence>
<dbReference type="GO" id="GO:0005840">
    <property type="term" value="C:ribosome"/>
    <property type="evidence" value="ECO:0007669"/>
    <property type="project" value="UniProtKB-KW"/>
</dbReference>
<dbReference type="GO" id="GO:0005737">
    <property type="term" value="C:cytoplasm"/>
    <property type="evidence" value="ECO:0007669"/>
    <property type="project" value="UniProtKB-ARBA"/>
</dbReference>
<dbReference type="InterPro" id="IPR000529">
    <property type="entry name" value="Ribosomal_bS6"/>
</dbReference>
<keyword evidence="4 5" id="KW-0689">Ribosomal protein</keyword>
<sequence>MKKYELMYIVNPTLDPEALKAVISDLNAVVTNNGGNIVEVKEMGLKDLAYEIEKHKKGYYVWLLAEMSPAAIAEYKRVVSITEAVIRHIEVKEGE</sequence>
<evidence type="ECO:0000256" key="2">
    <source>
        <dbReference type="ARBA" id="ARBA00035104"/>
    </source>
</evidence>
<keyword evidence="4" id="KW-0694">RNA-binding</keyword>